<dbReference type="SUPFAM" id="SSF54403">
    <property type="entry name" value="Cystatin/monellin"/>
    <property type="match status" value="1"/>
</dbReference>
<protein>
    <recommendedName>
        <fullName evidence="2">Cystatin domain-containing protein</fullName>
    </recommendedName>
</protein>
<name>A0A175YQ24_DAUCS</name>
<proteinExistence type="predicted"/>
<comment type="caution">
    <text evidence="1">The sequence shown here is derived from an EMBL/GenBank/DDBJ whole genome shotgun (WGS) entry which is preliminary data.</text>
</comment>
<dbReference type="AlphaFoldDB" id="A0A175YQ24"/>
<evidence type="ECO:0008006" key="2">
    <source>
        <dbReference type="Google" id="ProtNLM"/>
    </source>
</evidence>
<dbReference type="Gramene" id="KZM85553">
    <property type="protein sequence ID" value="KZM85553"/>
    <property type="gene ID" value="DCAR_027025"/>
</dbReference>
<dbReference type="InterPro" id="IPR006462">
    <property type="entry name" value="MS5"/>
</dbReference>
<reference evidence="1" key="1">
    <citation type="journal article" date="2016" name="Nat. Genet.">
        <title>A high-quality carrot genome assembly provides new insights into carotenoid accumulation and asterid genome evolution.</title>
        <authorList>
            <person name="Iorizzo M."/>
            <person name="Ellison S."/>
            <person name="Senalik D."/>
            <person name="Zeng P."/>
            <person name="Satapoomin P."/>
            <person name="Huang J."/>
            <person name="Bowman M."/>
            <person name="Iovene M."/>
            <person name="Sanseverino W."/>
            <person name="Cavagnaro P."/>
            <person name="Yildiz M."/>
            <person name="Macko-Podgorni A."/>
            <person name="Moranska E."/>
            <person name="Grzebelus E."/>
            <person name="Grzebelus D."/>
            <person name="Ashrafi H."/>
            <person name="Zheng Z."/>
            <person name="Cheng S."/>
            <person name="Spooner D."/>
            <person name="Van Deynze A."/>
            <person name="Simon P."/>
        </authorList>
    </citation>
    <scope>NUCLEOTIDE SEQUENCE [LARGE SCALE GENOMIC DNA]</scope>
    <source>
        <tissue evidence="1">Leaf</tissue>
    </source>
</reference>
<dbReference type="EMBL" id="LNRQ01000008">
    <property type="protein sequence ID" value="KZM85553.1"/>
    <property type="molecule type" value="Genomic_DNA"/>
</dbReference>
<sequence>MSEEILQGNSREERLKNFIAWFPEEEKAEWDADYYVDESGRHSMTFEEYGFDIQDYSKVGDPGVLLQVYNPPEKPADQKCVAILEDCSSRAITHYNREHNTHFRDVHVLKANSEVLSPCRFYITYQAFGPEGNQKTFQTRVNICFPKVERGVEMVRIKPTKINPVFLPKLDLRGGQCSGLASKSASSSAT</sequence>
<dbReference type="Gene3D" id="3.10.450.10">
    <property type="match status" value="1"/>
</dbReference>
<dbReference type="PANTHER" id="PTHR31260:SF28">
    <property type="entry name" value="CYSTATIN DOMAIN PROTEIN"/>
    <property type="match status" value="1"/>
</dbReference>
<organism evidence="1">
    <name type="scientific">Daucus carota subsp. sativus</name>
    <name type="common">Carrot</name>
    <dbReference type="NCBI Taxonomy" id="79200"/>
    <lineage>
        <taxon>Eukaryota</taxon>
        <taxon>Viridiplantae</taxon>
        <taxon>Streptophyta</taxon>
        <taxon>Embryophyta</taxon>
        <taxon>Tracheophyta</taxon>
        <taxon>Spermatophyta</taxon>
        <taxon>Magnoliopsida</taxon>
        <taxon>eudicotyledons</taxon>
        <taxon>Gunneridae</taxon>
        <taxon>Pentapetalae</taxon>
        <taxon>asterids</taxon>
        <taxon>campanulids</taxon>
        <taxon>Apiales</taxon>
        <taxon>Apiaceae</taxon>
        <taxon>Apioideae</taxon>
        <taxon>Scandiceae</taxon>
        <taxon>Daucinae</taxon>
        <taxon>Daucus</taxon>
        <taxon>Daucus sect. Daucus</taxon>
    </lineage>
</organism>
<dbReference type="InterPro" id="IPR046350">
    <property type="entry name" value="Cystatin_sf"/>
</dbReference>
<evidence type="ECO:0000313" key="1">
    <source>
        <dbReference type="EMBL" id="KZM85553.1"/>
    </source>
</evidence>
<accession>A0A175YQ24</accession>
<gene>
    <name evidence="1" type="ORF">DCAR_027025</name>
</gene>
<dbReference type="PANTHER" id="PTHR31260">
    <property type="entry name" value="CYSTATIN/MONELLIN SUPERFAMILY PROTEIN"/>
    <property type="match status" value="1"/>
</dbReference>